<comment type="caution">
    <text evidence="2">The sequence shown here is derived from an EMBL/GenBank/DDBJ whole genome shotgun (WGS) entry which is preliminary data.</text>
</comment>
<keyword evidence="1" id="KW-0472">Membrane</keyword>
<evidence type="ECO:0000256" key="1">
    <source>
        <dbReference type="SAM" id="Phobius"/>
    </source>
</evidence>
<feature type="transmembrane region" description="Helical" evidence="1">
    <location>
        <begin position="25"/>
        <end position="50"/>
    </location>
</feature>
<sequence>MVLKSTRLIQLKKSKRRKMPRRRTATGDLIIGGVGALIGVALLSEVAGLIN</sequence>
<proteinExistence type="predicted"/>
<organism evidence="2">
    <name type="scientific">marine sediment metagenome</name>
    <dbReference type="NCBI Taxonomy" id="412755"/>
    <lineage>
        <taxon>unclassified sequences</taxon>
        <taxon>metagenomes</taxon>
        <taxon>ecological metagenomes</taxon>
    </lineage>
</organism>
<reference evidence="2" key="1">
    <citation type="journal article" date="2015" name="Nature">
        <title>Complex archaea that bridge the gap between prokaryotes and eukaryotes.</title>
        <authorList>
            <person name="Spang A."/>
            <person name="Saw J.H."/>
            <person name="Jorgensen S.L."/>
            <person name="Zaremba-Niedzwiedzka K."/>
            <person name="Martijn J."/>
            <person name="Lind A.E."/>
            <person name="van Eijk R."/>
            <person name="Schleper C."/>
            <person name="Guy L."/>
            <person name="Ettema T.J."/>
        </authorList>
    </citation>
    <scope>NUCLEOTIDE SEQUENCE</scope>
</reference>
<keyword evidence="1" id="KW-1133">Transmembrane helix</keyword>
<dbReference type="EMBL" id="LAZR01001685">
    <property type="protein sequence ID" value="KKN40759.1"/>
    <property type="molecule type" value="Genomic_DNA"/>
</dbReference>
<accession>A0A0F9QE22</accession>
<keyword evidence="1" id="KW-0812">Transmembrane</keyword>
<name>A0A0F9QE22_9ZZZZ</name>
<evidence type="ECO:0000313" key="2">
    <source>
        <dbReference type="EMBL" id="KKN40759.1"/>
    </source>
</evidence>
<dbReference type="AlphaFoldDB" id="A0A0F9QE22"/>
<gene>
    <name evidence="2" type="ORF">LCGC14_0729750</name>
</gene>
<protein>
    <submittedName>
        <fullName evidence="2">Uncharacterized protein</fullName>
    </submittedName>
</protein>